<protein>
    <submittedName>
        <fullName evidence="3">Uncharacterized protein</fullName>
    </submittedName>
</protein>
<dbReference type="EMBL" id="CAJNOR010020007">
    <property type="protein sequence ID" value="CAF1690148.1"/>
    <property type="molecule type" value="Genomic_DNA"/>
</dbReference>
<organism evidence="3 4">
    <name type="scientific">Adineta ricciae</name>
    <name type="common">Rotifer</name>
    <dbReference type="NCBI Taxonomy" id="249248"/>
    <lineage>
        <taxon>Eukaryota</taxon>
        <taxon>Metazoa</taxon>
        <taxon>Spiralia</taxon>
        <taxon>Gnathifera</taxon>
        <taxon>Rotifera</taxon>
        <taxon>Eurotatoria</taxon>
        <taxon>Bdelloidea</taxon>
        <taxon>Adinetida</taxon>
        <taxon>Adinetidae</taxon>
        <taxon>Adineta</taxon>
    </lineage>
</organism>
<evidence type="ECO:0000313" key="4">
    <source>
        <dbReference type="Proteomes" id="UP000663828"/>
    </source>
</evidence>
<name>A0A816HQ70_ADIRI</name>
<evidence type="ECO:0000256" key="1">
    <source>
        <dbReference type="SAM" id="Coils"/>
    </source>
</evidence>
<dbReference type="Proteomes" id="UP000663852">
    <property type="component" value="Unassembled WGS sequence"/>
</dbReference>
<gene>
    <name evidence="2" type="ORF">EDS130_LOCUS46498</name>
    <name evidence="3" type="ORF">XAT740_LOCUS63619</name>
</gene>
<keyword evidence="4" id="KW-1185">Reference proteome</keyword>
<evidence type="ECO:0000313" key="2">
    <source>
        <dbReference type="EMBL" id="CAF1559573.1"/>
    </source>
</evidence>
<proteinExistence type="predicted"/>
<dbReference type="EMBL" id="CAJNOJ010002411">
    <property type="protein sequence ID" value="CAF1559573.1"/>
    <property type="molecule type" value="Genomic_DNA"/>
</dbReference>
<keyword evidence="1" id="KW-0175">Coiled coil</keyword>
<evidence type="ECO:0000313" key="3">
    <source>
        <dbReference type="EMBL" id="CAF1690148.1"/>
    </source>
</evidence>
<accession>A0A816HQ70</accession>
<dbReference type="AlphaFoldDB" id="A0A816HQ70"/>
<feature type="coiled-coil region" evidence="1">
    <location>
        <begin position="19"/>
        <end position="53"/>
    </location>
</feature>
<comment type="caution">
    <text evidence="3">The sequence shown here is derived from an EMBL/GenBank/DDBJ whole genome shotgun (WGS) entry which is preliminary data.</text>
</comment>
<dbReference type="Proteomes" id="UP000663828">
    <property type="component" value="Unassembled WGS sequence"/>
</dbReference>
<reference evidence="3" key="1">
    <citation type="submission" date="2021-02" db="EMBL/GenBank/DDBJ databases">
        <authorList>
            <person name="Nowell W R."/>
        </authorList>
    </citation>
    <scope>NUCLEOTIDE SEQUENCE</scope>
</reference>
<feature type="non-terminal residue" evidence="3">
    <location>
        <position position="1"/>
    </location>
</feature>
<sequence>MRFEKSFNDNNEIELLQIRKSHEEKLEKVLSEIEKLENEEILLNIRIKQFQVEDFKNENEMKHFFEQRNQLIEQINEITKDFHLTEQ</sequence>